<dbReference type="eggNOG" id="COG0527">
    <property type="taxonomic scope" value="Bacteria"/>
</dbReference>
<sequence length="215" mass="23885">MIVYKFKGAVLQDPEGLVAIKNRIRENVPCIIVVSALKGVMPRLRALYAQSLKKGAGFEEEFAGLRKLHVDLAMSLLSGNSLREYQEEMELHLTELYEILHNVAPVKESSLAMKDYILAKGDILASLLFSKLFENALWKDSRDFIRTNSNFGAPEIWWEESCQAARQEFGNLKGIAVVPGYCGKTKAGYTISLGRVGLSLTASLLESAFQQIKVA</sequence>
<dbReference type="InterPro" id="IPR036393">
    <property type="entry name" value="AceGlu_kinase-like_sf"/>
</dbReference>
<evidence type="ECO:0000313" key="3">
    <source>
        <dbReference type="Proteomes" id="UP000004892"/>
    </source>
</evidence>
<evidence type="ECO:0000256" key="1">
    <source>
        <dbReference type="ARBA" id="ARBA00010122"/>
    </source>
</evidence>
<dbReference type="RefSeq" id="WP_009137336.1">
    <property type="nucleotide sequence ID" value="NZ_JH594596.1"/>
</dbReference>
<dbReference type="GO" id="GO:0009090">
    <property type="term" value="P:homoserine biosynthetic process"/>
    <property type="evidence" value="ECO:0007669"/>
    <property type="project" value="TreeGrafter"/>
</dbReference>
<dbReference type="SUPFAM" id="SSF53633">
    <property type="entry name" value="Carbamate kinase-like"/>
    <property type="match status" value="1"/>
</dbReference>
<dbReference type="GeneID" id="98069738"/>
<dbReference type="PATRIC" id="fig|742817.3.peg.2342"/>
<proteinExistence type="inferred from homology"/>
<dbReference type="HOGENOM" id="CLU_1276549_0_0_10"/>
<comment type="caution">
    <text evidence="2">The sequence shown here is derived from an EMBL/GenBank/DDBJ whole genome shotgun (WGS) entry which is preliminary data.</text>
</comment>
<dbReference type="GO" id="GO:0004072">
    <property type="term" value="F:aspartate kinase activity"/>
    <property type="evidence" value="ECO:0007669"/>
    <property type="project" value="TreeGrafter"/>
</dbReference>
<evidence type="ECO:0008006" key="4">
    <source>
        <dbReference type="Google" id="ProtNLM"/>
    </source>
</evidence>
<dbReference type="GO" id="GO:0005829">
    <property type="term" value="C:cytosol"/>
    <property type="evidence" value="ECO:0007669"/>
    <property type="project" value="TreeGrafter"/>
</dbReference>
<protein>
    <recommendedName>
        <fullName evidence="4">Aspartate/glutamate/uridylate kinase domain-containing protein</fullName>
    </recommendedName>
</protein>
<dbReference type="Proteomes" id="UP000004892">
    <property type="component" value="Unassembled WGS sequence"/>
</dbReference>
<keyword evidence="3" id="KW-1185">Reference proteome</keyword>
<dbReference type="Gene3D" id="3.40.1160.10">
    <property type="entry name" value="Acetylglutamate kinase-like"/>
    <property type="match status" value="1"/>
</dbReference>
<name>H1DIG0_9BACT</name>
<dbReference type="AlphaFoldDB" id="H1DIG0"/>
<accession>H1DIG0</accession>
<dbReference type="PANTHER" id="PTHR21499:SF59">
    <property type="entry name" value="ASPARTOKINASE"/>
    <property type="match status" value="1"/>
</dbReference>
<comment type="similarity">
    <text evidence="1">Belongs to the aspartokinase family.</text>
</comment>
<dbReference type="PANTHER" id="PTHR21499">
    <property type="entry name" value="ASPARTATE KINASE"/>
    <property type="match status" value="1"/>
</dbReference>
<dbReference type="STRING" id="742817.HMPREF9449_02189"/>
<evidence type="ECO:0000313" key="2">
    <source>
        <dbReference type="EMBL" id="EHP46572.1"/>
    </source>
</evidence>
<dbReference type="GO" id="GO:0009089">
    <property type="term" value="P:lysine biosynthetic process via diaminopimelate"/>
    <property type="evidence" value="ECO:0007669"/>
    <property type="project" value="TreeGrafter"/>
</dbReference>
<organism evidence="2 3">
    <name type="scientific">Odoribacter laneus YIT 12061</name>
    <dbReference type="NCBI Taxonomy" id="742817"/>
    <lineage>
        <taxon>Bacteria</taxon>
        <taxon>Pseudomonadati</taxon>
        <taxon>Bacteroidota</taxon>
        <taxon>Bacteroidia</taxon>
        <taxon>Bacteroidales</taxon>
        <taxon>Odoribacteraceae</taxon>
        <taxon>Odoribacter</taxon>
    </lineage>
</organism>
<reference evidence="2 3" key="1">
    <citation type="submission" date="2012-01" db="EMBL/GenBank/DDBJ databases">
        <title>The Genome Sequence of Odoribacter laneus YIT 12061.</title>
        <authorList>
            <consortium name="The Broad Institute Genome Sequencing Platform"/>
            <person name="Earl A."/>
            <person name="Ward D."/>
            <person name="Feldgarden M."/>
            <person name="Gevers D."/>
            <person name="Morotomi M."/>
            <person name="Young S.K."/>
            <person name="Zeng Q."/>
            <person name="Gargeya S."/>
            <person name="Fitzgerald M."/>
            <person name="Haas B."/>
            <person name="Abouelleil A."/>
            <person name="Alvarado L."/>
            <person name="Arachchi H.M."/>
            <person name="Berlin A."/>
            <person name="Chapman S.B."/>
            <person name="Gearin G."/>
            <person name="Goldberg J."/>
            <person name="Griggs A."/>
            <person name="Gujja S."/>
            <person name="Hansen M."/>
            <person name="Heiman D."/>
            <person name="Howarth C."/>
            <person name="Larimer J."/>
            <person name="Lui A."/>
            <person name="MacDonald P.J.P."/>
            <person name="McCowen C."/>
            <person name="Montmayeur A."/>
            <person name="Murphy C."/>
            <person name="Neiman D."/>
            <person name="Pearson M."/>
            <person name="Priest M."/>
            <person name="Roberts A."/>
            <person name="Saif S."/>
            <person name="Shea T."/>
            <person name="Sisk P."/>
            <person name="Stolte C."/>
            <person name="Sykes S."/>
            <person name="Wortman J."/>
            <person name="Nusbaum C."/>
            <person name="Birren B."/>
        </authorList>
    </citation>
    <scope>NUCLEOTIDE SEQUENCE [LARGE SCALE GENOMIC DNA]</scope>
    <source>
        <strain evidence="2 3">YIT 12061</strain>
    </source>
</reference>
<dbReference type="EMBL" id="ADMC01000025">
    <property type="protein sequence ID" value="EHP46572.1"/>
    <property type="molecule type" value="Genomic_DNA"/>
</dbReference>
<gene>
    <name evidence="2" type="ORF">HMPREF9449_02189</name>
</gene>